<name>A0A7M7IIN4_APIME</name>
<dbReference type="PANTHER" id="PTHR21137:SF35">
    <property type="entry name" value="ODORANT RECEPTOR 19A-RELATED"/>
    <property type="match status" value="1"/>
</dbReference>
<keyword evidence="2" id="KW-1003">Cell membrane</keyword>
<feature type="transmembrane region" description="Helical" evidence="10">
    <location>
        <begin position="191"/>
        <end position="211"/>
    </location>
</feature>
<protein>
    <recommendedName>
        <fullName evidence="10">Odorant receptor</fullName>
    </recommendedName>
</protein>
<evidence type="ECO:0000313" key="13">
    <source>
        <dbReference type="RefSeq" id="XP_016770782.1"/>
    </source>
</evidence>
<evidence type="ECO:0000256" key="6">
    <source>
        <dbReference type="ARBA" id="ARBA00022989"/>
    </source>
</evidence>
<dbReference type="OrthoDB" id="7540137at2759"/>
<dbReference type="AlphaFoldDB" id="A0A7M7IIN4"/>
<evidence type="ECO:0000256" key="7">
    <source>
        <dbReference type="ARBA" id="ARBA00023136"/>
    </source>
</evidence>
<organism evidence="11">
    <name type="scientific">Apis mellifera</name>
    <name type="common">Honeybee</name>
    <dbReference type="NCBI Taxonomy" id="7460"/>
    <lineage>
        <taxon>Eukaryota</taxon>
        <taxon>Metazoa</taxon>
        <taxon>Ecdysozoa</taxon>
        <taxon>Arthropoda</taxon>
        <taxon>Hexapoda</taxon>
        <taxon>Insecta</taxon>
        <taxon>Pterygota</taxon>
        <taxon>Neoptera</taxon>
        <taxon>Endopterygota</taxon>
        <taxon>Hymenoptera</taxon>
        <taxon>Apocrita</taxon>
        <taxon>Aculeata</taxon>
        <taxon>Apoidea</taxon>
        <taxon>Anthophila</taxon>
        <taxon>Apidae</taxon>
        <taxon>Apis</taxon>
    </lineage>
</organism>
<gene>
    <name evidence="13" type="primary">LOC102655180</name>
</gene>
<dbReference type="GO" id="GO:0007165">
    <property type="term" value="P:signal transduction"/>
    <property type="evidence" value="ECO:0007669"/>
    <property type="project" value="UniProtKB-KW"/>
</dbReference>
<sequence length="407" mass="47402">MDRLSVFQKTKKQHNEIYDIPYYKMMEKYIRFLGQDPRQKNEFRNIIVFILVISIASILIPTTLELYISLRNKDMDGVIECIPHFIASSISAVKLLNLHFNRQNYNILFHFVIKKWQQLKSIYELNALDETIMQGKRMAKLYRNTLFSFLILFLLVPLVSPILDIVHPLNQTRSRQQLLRVNYIIFDTDDYFFYIYLQLAWGSIIVVLTIIAADWFYILIIHFNSGLFAVCGVQVLEATMNSNLVSKDAFSENSSYEKFRTCVIMHNEVIEFYNILNENCQYSYLIQVGLNMLGMSTTAVQTVINLDRPDVAIRSAVFFGANQFHLFLLSLPGQILLDHCADFANAIYDTTWYGTSLEIQKMLYMMQIRSKKLCALTAGGLYDMNIENFGITFKTCMSYFTMIMSLK</sequence>
<evidence type="ECO:0000256" key="9">
    <source>
        <dbReference type="ARBA" id="ARBA00023224"/>
    </source>
</evidence>
<evidence type="ECO:0000256" key="4">
    <source>
        <dbReference type="ARBA" id="ARBA00022692"/>
    </source>
</evidence>
<evidence type="ECO:0000256" key="3">
    <source>
        <dbReference type="ARBA" id="ARBA00022606"/>
    </source>
</evidence>
<accession>A0A7M7IIN4</accession>
<feature type="transmembrane region" description="Helical" evidence="10">
    <location>
        <begin position="46"/>
        <end position="68"/>
    </location>
</feature>
<dbReference type="Pfam" id="PF02949">
    <property type="entry name" value="7tm_6"/>
    <property type="match status" value="1"/>
</dbReference>
<evidence type="ECO:0000256" key="10">
    <source>
        <dbReference type="RuleBase" id="RU351113"/>
    </source>
</evidence>
<keyword evidence="7 10" id="KW-0472">Membrane</keyword>
<dbReference type="PANTHER" id="PTHR21137">
    <property type="entry name" value="ODORANT RECEPTOR"/>
    <property type="match status" value="1"/>
</dbReference>
<comment type="similarity">
    <text evidence="10">Belongs to the insect chemoreceptor superfamily. Heteromeric odorant receptor channel (TC 1.A.69) family.</text>
</comment>
<keyword evidence="12" id="KW-1185">Reference proteome</keyword>
<dbReference type="GO" id="GO:0005549">
    <property type="term" value="F:odorant binding"/>
    <property type="evidence" value="ECO:0007669"/>
    <property type="project" value="InterPro"/>
</dbReference>
<dbReference type="RefSeq" id="XP_016770782.1">
    <property type="nucleotide sequence ID" value="XM_016915293.2"/>
</dbReference>
<reference evidence="13" key="2">
    <citation type="submission" date="2025-04" db="UniProtKB">
        <authorList>
            <consortium name="RefSeq"/>
        </authorList>
    </citation>
    <scope>IDENTIFICATION</scope>
    <source>
        <strain evidence="13">DH4</strain>
        <tissue evidence="13">Whole body</tissue>
    </source>
</reference>
<comment type="subcellular location">
    <subcellularLocation>
        <location evidence="1 10">Cell membrane</location>
        <topology evidence="1 10">Multi-pass membrane protein</topology>
    </subcellularLocation>
</comment>
<keyword evidence="5 10" id="KW-0552">Olfaction</keyword>
<evidence type="ECO:0000256" key="1">
    <source>
        <dbReference type="ARBA" id="ARBA00004651"/>
    </source>
</evidence>
<dbReference type="InterPro" id="IPR004117">
    <property type="entry name" value="7tm6_olfct_rcpt"/>
</dbReference>
<evidence type="ECO:0000256" key="2">
    <source>
        <dbReference type="ARBA" id="ARBA00022475"/>
    </source>
</evidence>
<keyword evidence="9 10" id="KW-0807">Transducer</keyword>
<proteinExistence type="inferred from homology"/>
<keyword evidence="8 10" id="KW-0675">Receptor</keyword>
<dbReference type="GeneID" id="102655180"/>
<reference evidence="11" key="1">
    <citation type="submission" date="2021-01" db="UniProtKB">
        <authorList>
            <consortium name="EnsemblMetazoa"/>
        </authorList>
    </citation>
    <scope>IDENTIFICATION</scope>
    <source>
        <strain evidence="11">DH4</strain>
    </source>
</reference>
<evidence type="ECO:0000256" key="8">
    <source>
        <dbReference type="ARBA" id="ARBA00023170"/>
    </source>
</evidence>
<evidence type="ECO:0000256" key="5">
    <source>
        <dbReference type="ARBA" id="ARBA00022725"/>
    </source>
</evidence>
<accession>A0A8B7KNP6</accession>
<dbReference type="EnsemblMetazoa" id="XM_016915293">
    <property type="protein sequence ID" value="XP_016770782"/>
    <property type="gene ID" value="LOC102655180"/>
</dbReference>
<keyword evidence="3 10" id="KW-0716">Sensory transduction</keyword>
<comment type="caution">
    <text evidence="10">Lacks conserved residue(s) required for the propagation of feature annotation.</text>
</comment>
<evidence type="ECO:0000313" key="11">
    <source>
        <dbReference type="EnsemblMetazoa" id="XP_016770782"/>
    </source>
</evidence>
<keyword evidence="6 10" id="KW-1133">Transmembrane helix</keyword>
<dbReference type="Proteomes" id="UP000005203">
    <property type="component" value="Linkage group LG11"/>
</dbReference>
<keyword evidence="4 10" id="KW-0812">Transmembrane</keyword>
<evidence type="ECO:0000313" key="12">
    <source>
        <dbReference type="Proteomes" id="UP000005203"/>
    </source>
</evidence>
<dbReference type="GO" id="GO:0005886">
    <property type="term" value="C:plasma membrane"/>
    <property type="evidence" value="ECO:0007669"/>
    <property type="project" value="UniProtKB-SubCell"/>
</dbReference>
<feature type="transmembrane region" description="Helical" evidence="10">
    <location>
        <begin position="146"/>
        <end position="170"/>
    </location>
</feature>
<dbReference type="GO" id="GO:0004984">
    <property type="term" value="F:olfactory receptor activity"/>
    <property type="evidence" value="ECO:0007669"/>
    <property type="project" value="InterPro"/>
</dbReference>